<dbReference type="InterPro" id="IPR036390">
    <property type="entry name" value="WH_DNA-bd_sf"/>
</dbReference>
<dbReference type="Pfam" id="PF01022">
    <property type="entry name" value="HTH_5"/>
    <property type="match status" value="1"/>
</dbReference>
<dbReference type="PRINTS" id="PR00778">
    <property type="entry name" value="HTHARSR"/>
</dbReference>
<dbReference type="InterPro" id="IPR013216">
    <property type="entry name" value="Methyltransf_11"/>
</dbReference>
<dbReference type="SMART" id="SM00418">
    <property type="entry name" value="HTH_ARSR"/>
    <property type="match status" value="1"/>
</dbReference>
<sequence length="331" mass="37044">MTEQIALLEGLLGGLRAAAELSRLRLLAICAQGEWTVSELTQVMGQSQPRISRHLKLLAEAGLLERIPEGSWVFYRIAQSGEGAAMARALCRLLPERDAQLTLDRHRLAAVRESRRRQAEQYFDARAHHWDSERELGVDVARVEAELARQFEQETVPSLLDIGTGTGRVLQILARHIGSGLGVDLSRDMLAVARANLDRGTTRNCQVRQADMYHLPLPNQAFAAVTLHQVLHYADDPLAVLAEARRVLQPRGRLLVVDLAQHEEERLRSERQHRRLGFGDAEMARWFGELGMVEESVARFPGERLTVVMWVARVPGQTLGGEGREQRSKAA</sequence>
<dbReference type="InterPro" id="IPR029063">
    <property type="entry name" value="SAM-dependent_MTases_sf"/>
</dbReference>
<dbReference type="Gene3D" id="1.10.10.10">
    <property type="entry name" value="Winged helix-like DNA-binding domain superfamily/Winged helix DNA-binding domain"/>
    <property type="match status" value="1"/>
</dbReference>
<name>A0AAP3XSQ9_9PROT</name>
<dbReference type="CDD" id="cd02440">
    <property type="entry name" value="AdoMet_MTases"/>
    <property type="match status" value="1"/>
</dbReference>
<dbReference type="CDD" id="cd00090">
    <property type="entry name" value="HTH_ARSR"/>
    <property type="match status" value="1"/>
</dbReference>
<dbReference type="EMBL" id="JARGEQ010000126">
    <property type="protein sequence ID" value="MDF1587352.1"/>
    <property type="molecule type" value="Genomic_DNA"/>
</dbReference>
<evidence type="ECO:0000313" key="2">
    <source>
        <dbReference type="EMBL" id="MDF1587352.1"/>
    </source>
</evidence>
<dbReference type="AlphaFoldDB" id="A0AAP3XSQ9"/>
<dbReference type="InterPro" id="IPR011991">
    <property type="entry name" value="ArsR-like_HTH"/>
</dbReference>
<keyword evidence="3" id="KW-1185">Reference proteome</keyword>
<dbReference type="PANTHER" id="PTHR42912">
    <property type="entry name" value="METHYLTRANSFERASE"/>
    <property type="match status" value="1"/>
</dbReference>
<dbReference type="Pfam" id="PF08241">
    <property type="entry name" value="Methyltransf_11"/>
    <property type="match status" value="1"/>
</dbReference>
<dbReference type="GO" id="GO:0003700">
    <property type="term" value="F:DNA-binding transcription factor activity"/>
    <property type="evidence" value="ECO:0007669"/>
    <property type="project" value="InterPro"/>
</dbReference>
<reference evidence="2 3" key="1">
    <citation type="submission" date="2023-03" db="EMBL/GenBank/DDBJ databases">
        <title>YIM 152171 draft genome.</title>
        <authorList>
            <person name="Yang Z."/>
        </authorList>
    </citation>
    <scope>NUCLEOTIDE SEQUENCE [LARGE SCALE GENOMIC DNA]</scope>
    <source>
        <strain evidence="2 3">YIM 152171</strain>
    </source>
</reference>
<protein>
    <submittedName>
        <fullName evidence="2">Metalloregulator ArsR/SmtB family transcription factor</fullName>
    </submittedName>
</protein>
<dbReference type="GO" id="GO:0008757">
    <property type="term" value="F:S-adenosylmethionine-dependent methyltransferase activity"/>
    <property type="evidence" value="ECO:0007669"/>
    <property type="project" value="InterPro"/>
</dbReference>
<gene>
    <name evidence="2" type="ORF">PZ740_13275</name>
</gene>
<dbReference type="SUPFAM" id="SSF53335">
    <property type="entry name" value="S-adenosyl-L-methionine-dependent methyltransferases"/>
    <property type="match status" value="1"/>
</dbReference>
<feature type="domain" description="HTH arsR-type" evidence="1">
    <location>
        <begin position="3"/>
        <end position="97"/>
    </location>
</feature>
<dbReference type="Gene3D" id="3.40.50.150">
    <property type="entry name" value="Vaccinia Virus protein VP39"/>
    <property type="match status" value="1"/>
</dbReference>
<evidence type="ECO:0000259" key="1">
    <source>
        <dbReference type="PROSITE" id="PS50987"/>
    </source>
</evidence>
<dbReference type="PROSITE" id="PS50987">
    <property type="entry name" value="HTH_ARSR_2"/>
    <property type="match status" value="1"/>
</dbReference>
<comment type="caution">
    <text evidence="2">The sequence shown here is derived from an EMBL/GenBank/DDBJ whole genome shotgun (WGS) entry which is preliminary data.</text>
</comment>
<accession>A0AAP3XSQ9</accession>
<dbReference type="SUPFAM" id="SSF46785">
    <property type="entry name" value="Winged helix' DNA-binding domain"/>
    <property type="match status" value="1"/>
</dbReference>
<dbReference type="InterPro" id="IPR001845">
    <property type="entry name" value="HTH_ArsR_DNA-bd_dom"/>
</dbReference>
<proteinExistence type="predicted"/>
<organism evidence="2 3">
    <name type="scientific">Marinimicrococcus flavescens</name>
    <dbReference type="NCBI Taxonomy" id="3031815"/>
    <lineage>
        <taxon>Bacteria</taxon>
        <taxon>Pseudomonadati</taxon>
        <taxon>Pseudomonadota</taxon>
        <taxon>Alphaproteobacteria</taxon>
        <taxon>Geminicoccales</taxon>
        <taxon>Geminicoccaceae</taxon>
        <taxon>Marinimicrococcus</taxon>
    </lineage>
</organism>
<dbReference type="Proteomes" id="UP001301140">
    <property type="component" value="Unassembled WGS sequence"/>
</dbReference>
<dbReference type="InterPro" id="IPR050508">
    <property type="entry name" value="Methyltransf_Superfamily"/>
</dbReference>
<dbReference type="NCBIfam" id="NF033788">
    <property type="entry name" value="HTH_metalloreg"/>
    <property type="match status" value="1"/>
</dbReference>
<evidence type="ECO:0000313" key="3">
    <source>
        <dbReference type="Proteomes" id="UP001301140"/>
    </source>
</evidence>
<dbReference type="PANTHER" id="PTHR42912:SF93">
    <property type="entry name" value="N6-ADENOSINE-METHYLTRANSFERASE TMT1A"/>
    <property type="match status" value="1"/>
</dbReference>
<dbReference type="InterPro" id="IPR036388">
    <property type="entry name" value="WH-like_DNA-bd_sf"/>
</dbReference>
<dbReference type="RefSeq" id="WP_327789770.1">
    <property type="nucleotide sequence ID" value="NZ_JARGEQ010000126.1"/>
</dbReference>